<protein>
    <submittedName>
        <fullName evidence="2">Uncharacterized protein</fullName>
    </submittedName>
</protein>
<keyword evidence="1" id="KW-0732">Signal</keyword>
<dbReference type="Proteomes" id="UP001234178">
    <property type="component" value="Unassembled WGS sequence"/>
</dbReference>
<organism evidence="2 3">
    <name type="scientific">Daphnia magna</name>
    <dbReference type="NCBI Taxonomy" id="35525"/>
    <lineage>
        <taxon>Eukaryota</taxon>
        <taxon>Metazoa</taxon>
        <taxon>Ecdysozoa</taxon>
        <taxon>Arthropoda</taxon>
        <taxon>Crustacea</taxon>
        <taxon>Branchiopoda</taxon>
        <taxon>Diplostraca</taxon>
        <taxon>Cladocera</taxon>
        <taxon>Anomopoda</taxon>
        <taxon>Daphniidae</taxon>
        <taxon>Daphnia</taxon>
    </lineage>
</organism>
<sequence length="175" mass="20099">MYREVIMIKGLFLTWLLLASALSDPGAEPFNPNFNRFRQKIPRIGRRGDGIIAEYMNSDSFPHEGSLSNFFLKASKAVPRLGRRKDVSTESGRATIVDEQYPFKDRLGLGHASNEVPIVHYKQVLWPNFDTDEFTSGPSKELNYPGTRITNDLQDNYMQELIRSWTNQNENINEN</sequence>
<comment type="caution">
    <text evidence="2">The sequence shown here is derived from an EMBL/GenBank/DDBJ whole genome shotgun (WGS) entry which is preliminary data.</text>
</comment>
<dbReference type="EMBL" id="JAOYFB010000001">
    <property type="protein sequence ID" value="KAK4003630.1"/>
    <property type="molecule type" value="Genomic_DNA"/>
</dbReference>
<gene>
    <name evidence="2" type="ORF">OUZ56_005387</name>
</gene>
<reference evidence="2 3" key="1">
    <citation type="journal article" date="2023" name="Nucleic Acids Res.">
        <title>The hologenome of Daphnia magna reveals possible DNA methylation and microbiome-mediated evolution of the host genome.</title>
        <authorList>
            <person name="Chaturvedi A."/>
            <person name="Li X."/>
            <person name="Dhandapani V."/>
            <person name="Marshall H."/>
            <person name="Kissane S."/>
            <person name="Cuenca-Cambronero M."/>
            <person name="Asole G."/>
            <person name="Calvet F."/>
            <person name="Ruiz-Romero M."/>
            <person name="Marangio P."/>
            <person name="Guigo R."/>
            <person name="Rago D."/>
            <person name="Mirbahai L."/>
            <person name="Eastwood N."/>
            <person name="Colbourne J.K."/>
            <person name="Zhou J."/>
            <person name="Mallon E."/>
            <person name="Orsini L."/>
        </authorList>
    </citation>
    <scope>NUCLEOTIDE SEQUENCE [LARGE SCALE GENOMIC DNA]</scope>
    <source>
        <strain evidence="2">LRV0_1</strain>
    </source>
</reference>
<evidence type="ECO:0000256" key="1">
    <source>
        <dbReference type="SAM" id="SignalP"/>
    </source>
</evidence>
<evidence type="ECO:0000313" key="2">
    <source>
        <dbReference type="EMBL" id="KAK4003630.1"/>
    </source>
</evidence>
<feature type="signal peptide" evidence="1">
    <location>
        <begin position="1"/>
        <end position="21"/>
    </location>
</feature>
<feature type="chain" id="PRO_5045239705" evidence="1">
    <location>
        <begin position="22"/>
        <end position="175"/>
    </location>
</feature>
<evidence type="ECO:0000313" key="3">
    <source>
        <dbReference type="Proteomes" id="UP001234178"/>
    </source>
</evidence>
<keyword evidence="3" id="KW-1185">Reference proteome</keyword>
<proteinExistence type="predicted"/>
<name>A0ABQ9YSN3_9CRUS</name>
<accession>A0ABQ9YSN3</accession>